<evidence type="ECO:0000313" key="1">
    <source>
        <dbReference type="EMBL" id="MPN60272.1"/>
    </source>
</evidence>
<dbReference type="InterPro" id="IPR010813">
    <property type="entry name" value="DUF1413"/>
</dbReference>
<organism evidence="1">
    <name type="scientific">bioreactor metagenome</name>
    <dbReference type="NCBI Taxonomy" id="1076179"/>
    <lineage>
        <taxon>unclassified sequences</taxon>
        <taxon>metagenomes</taxon>
        <taxon>ecological metagenomes</taxon>
    </lineage>
</organism>
<reference evidence="1" key="1">
    <citation type="submission" date="2019-08" db="EMBL/GenBank/DDBJ databases">
        <authorList>
            <person name="Kucharzyk K."/>
            <person name="Murdoch R.W."/>
            <person name="Higgins S."/>
            <person name="Loffler F."/>
        </authorList>
    </citation>
    <scope>NUCLEOTIDE SEQUENCE</scope>
</reference>
<evidence type="ECO:0008006" key="2">
    <source>
        <dbReference type="Google" id="ProtNLM"/>
    </source>
</evidence>
<accession>A0A645JAX2</accession>
<proteinExistence type="predicted"/>
<name>A0A645JAX2_9ZZZZ</name>
<comment type="caution">
    <text evidence="1">The sequence shown here is derived from an EMBL/GenBank/DDBJ whole genome shotgun (WGS) entry which is preliminary data.</text>
</comment>
<dbReference type="Pfam" id="PF07205">
    <property type="entry name" value="DUF1413"/>
    <property type="match status" value="1"/>
</dbReference>
<sequence length="78" mass="8991">MTDAEVLLSLAISEIDSVKKDEIFSVKDLFKGYVWNRIPIKDRHLLGTLFLFSIKANNVNVIPIEKAITGQQRYRKIK</sequence>
<dbReference type="EMBL" id="VSSQ01135307">
    <property type="protein sequence ID" value="MPN60272.1"/>
    <property type="molecule type" value="Genomic_DNA"/>
</dbReference>
<dbReference type="AlphaFoldDB" id="A0A645JAX2"/>
<protein>
    <recommendedName>
        <fullName evidence="2">DUF1413 domain-containing protein</fullName>
    </recommendedName>
</protein>
<gene>
    <name evidence="1" type="ORF">SDC9_207998</name>
</gene>